<dbReference type="Proteomes" id="UP001226574">
    <property type="component" value="Unassembled WGS sequence"/>
</dbReference>
<feature type="transmembrane region" description="Helical" evidence="1">
    <location>
        <begin position="42"/>
        <end position="60"/>
    </location>
</feature>
<dbReference type="RefSeq" id="WP_016709420.1">
    <property type="nucleotide sequence ID" value="NZ_JAVIFY010000010.1"/>
</dbReference>
<evidence type="ECO:0000313" key="2">
    <source>
        <dbReference type="EMBL" id="MDQ9092640.1"/>
    </source>
</evidence>
<dbReference type="Pfam" id="PF11804">
    <property type="entry name" value="DUF3325"/>
    <property type="match status" value="1"/>
</dbReference>
<protein>
    <submittedName>
        <fullName evidence="2">DUF3325 family protein</fullName>
    </submittedName>
</protein>
<evidence type="ECO:0000256" key="1">
    <source>
        <dbReference type="SAM" id="Phobius"/>
    </source>
</evidence>
<feature type="transmembrane region" description="Helical" evidence="1">
    <location>
        <begin position="66"/>
        <end position="85"/>
    </location>
</feature>
<feature type="transmembrane region" description="Helical" evidence="1">
    <location>
        <begin position="6"/>
        <end position="22"/>
    </location>
</feature>
<organism evidence="2 3">
    <name type="scientific">Pseudoalteromonas haloplanktis</name>
    <name type="common">Alteromonas haloplanktis</name>
    <dbReference type="NCBI Taxonomy" id="228"/>
    <lineage>
        <taxon>Bacteria</taxon>
        <taxon>Pseudomonadati</taxon>
        <taxon>Pseudomonadota</taxon>
        <taxon>Gammaproteobacteria</taxon>
        <taxon>Alteromonadales</taxon>
        <taxon>Pseudoalteromonadaceae</taxon>
        <taxon>Pseudoalteromonas</taxon>
    </lineage>
</organism>
<reference evidence="2 3" key="1">
    <citation type="submission" date="2023-08" db="EMBL/GenBank/DDBJ databases">
        <title>Pseudoalteromonas haloplanktis LL1 genome.</title>
        <authorList>
            <person name="Wu S."/>
        </authorList>
    </citation>
    <scope>NUCLEOTIDE SEQUENCE [LARGE SCALE GENOMIC DNA]</scope>
    <source>
        <strain evidence="2 3">LL1</strain>
    </source>
</reference>
<dbReference type="InterPro" id="IPR021762">
    <property type="entry name" value="DUF3325"/>
</dbReference>
<sequence length="92" mass="10011">MILFISLIISLIGFIVLALGMARHRKTFALTPISAIGEQIYLSAGLLIISLSLLINITQLNAGSAIVWWCGQLSLSALAVVTILTRKRGKRY</sequence>
<gene>
    <name evidence="2" type="ORF">RC083_13665</name>
</gene>
<comment type="caution">
    <text evidence="2">The sequence shown here is derived from an EMBL/GenBank/DDBJ whole genome shotgun (WGS) entry which is preliminary data.</text>
</comment>
<accession>A0ABU1BDT4</accession>
<keyword evidence="1" id="KW-0472">Membrane</keyword>
<name>A0ABU1BDT4_PSEHA</name>
<dbReference type="EMBL" id="JAVIFY010000010">
    <property type="protein sequence ID" value="MDQ9092640.1"/>
    <property type="molecule type" value="Genomic_DNA"/>
</dbReference>
<keyword evidence="3" id="KW-1185">Reference proteome</keyword>
<keyword evidence="1" id="KW-0812">Transmembrane</keyword>
<proteinExistence type="predicted"/>
<keyword evidence="1" id="KW-1133">Transmembrane helix</keyword>
<evidence type="ECO:0000313" key="3">
    <source>
        <dbReference type="Proteomes" id="UP001226574"/>
    </source>
</evidence>